<name>A0A7S1UDC7_9STRA</name>
<feature type="transmembrane region" description="Helical" evidence="1">
    <location>
        <begin position="41"/>
        <end position="59"/>
    </location>
</feature>
<gene>
    <name evidence="2" type="ORF">PPAR1163_LOCUS22575</name>
</gene>
<dbReference type="EMBL" id="HBGJ01035713">
    <property type="protein sequence ID" value="CAD9264189.1"/>
    <property type="molecule type" value="Transcribed_RNA"/>
</dbReference>
<organism evidence="2">
    <name type="scientific">Phaeomonas parva</name>
    <dbReference type="NCBI Taxonomy" id="124430"/>
    <lineage>
        <taxon>Eukaryota</taxon>
        <taxon>Sar</taxon>
        <taxon>Stramenopiles</taxon>
        <taxon>Ochrophyta</taxon>
        <taxon>Pinguiophyceae</taxon>
        <taxon>Pinguiochrysidales</taxon>
        <taxon>Pinguiochrysidaceae</taxon>
        <taxon>Phaeomonas</taxon>
    </lineage>
</organism>
<evidence type="ECO:0008006" key="3">
    <source>
        <dbReference type="Google" id="ProtNLM"/>
    </source>
</evidence>
<dbReference type="Pfam" id="PF10166">
    <property type="entry name" value="DUF2368"/>
    <property type="match status" value="1"/>
</dbReference>
<dbReference type="GO" id="GO:0005886">
    <property type="term" value="C:plasma membrane"/>
    <property type="evidence" value="ECO:0007669"/>
    <property type="project" value="InterPro"/>
</dbReference>
<dbReference type="InterPro" id="IPR019319">
    <property type="entry name" value="Plg-R(KT)"/>
</dbReference>
<dbReference type="AlphaFoldDB" id="A0A7S1UDC7"/>
<keyword evidence="1" id="KW-1133">Transmembrane helix</keyword>
<evidence type="ECO:0000313" key="2">
    <source>
        <dbReference type="EMBL" id="CAD9264189.1"/>
    </source>
</evidence>
<reference evidence="2" key="1">
    <citation type="submission" date="2021-01" db="EMBL/GenBank/DDBJ databases">
        <authorList>
            <person name="Corre E."/>
            <person name="Pelletier E."/>
            <person name="Niang G."/>
            <person name="Scheremetjew M."/>
            <person name="Finn R."/>
            <person name="Kale V."/>
            <person name="Holt S."/>
            <person name="Cochrane G."/>
            <person name="Meng A."/>
            <person name="Brown T."/>
            <person name="Cohen L."/>
        </authorList>
    </citation>
    <scope>NUCLEOTIDE SEQUENCE</scope>
    <source>
        <strain evidence="2">CCMP2877</strain>
    </source>
</reference>
<keyword evidence="1" id="KW-0472">Membrane</keyword>
<evidence type="ECO:0000256" key="1">
    <source>
        <dbReference type="SAM" id="Phobius"/>
    </source>
</evidence>
<keyword evidence="1" id="KW-0812">Transmembrane</keyword>
<proteinExistence type="predicted"/>
<dbReference type="PANTHER" id="PTHR13411:SF6">
    <property type="entry name" value="PLASMINOGEN RECEPTOR (KT)"/>
    <property type="match status" value="1"/>
</dbReference>
<feature type="transmembrane region" description="Helical" evidence="1">
    <location>
        <begin position="65"/>
        <end position="86"/>
    </location>
</feature>
<accession>A0A7S1UDC7</accession>
<dbReference type="PANTHER" id="PTHR13411">
    <property type="entry name" value="PLASMINOGEN RECEPTOR (KT)"/>
    <property type="match status" value="1"/>
</dbReference>
<sequence length="162" mass="17970">MVWPFSKIAEEMRETQLRAVMIQREIQMAVNVAKARDTLQWFGGLYSAFAGAVTLRALTGGRLPGIVGVPLVMGGFGLANLADMVYGTKLVRVRKEAERILDDPYQRARLFVPPKQAPFYEFYGPELPLDEELNSGIGPVGFYWPGFLGLASPPFGPFSKEE</sequence>
<protein>
    <recommendedName>
        <fullName evidence="3">Plasminogen receptor (KT)</fullName>
    </recommendedName>
</protein>